<dbReference type="EMBL" id="AMWG01000061">
    <property type="protein sequence ID" value="ELP33421.1"/>
    <property type="molecule type" value="Genomic_DNA"/>
</dbReference>
<protein>
    <submittedName>
        <fullName evidence="1">Uncharacterized protein</fullName>
    </submittedName>
</protein>
<dbReference type="Proteomes" id="UP000010959">
    <property type="component" value="Unassembled WGS sequence"/>
</dbReference>
<proteinExistence type="predicted"/>
<organism evidence="1 2">
    <name type="scientific">Rhodopirellula baltica SWK14</name>
    <dbReference type="NCBI Taxonomy" id="993516"/>
    <lineage>
        <taxon>Bacteria</taxon>
        <taxon>Pseudomonadati</taxon>
        <taxon>Planctomycetota</taxon>
        <taxon>Planctomycetia</taxon>
        <taxon>Pirellulales</taxon>
        <taxon>Pirellulaceae</taxon>
        <taxon>Rhodopirellula</taxon>
    </lineage>
</organism>
<gene>
    <name evidence="1" type="ORF">RBSWK_02606</name>
</gene>
<reference evidence="1 2" key="1">
    <citation type="journal article" date="2013" name="Mar. Genomics">
        <title>Expression of sulfatases in Rhodopirellula baltica and the diversity of sulfatases in the genus Rhodopirellula.</title>
        <authorList>
            <person name="Wegner C.E."/>
            <person name="Richter-Heitmann T."/>
            <person name="Klindworth A."/>
            <person name="Klockow C."/>
            <person name="Richter M."/>
            <person name="Achstetter T."/>
            <person name="Glockner F.O."/>
            <person name="Harder J."/>
        </authorList>
    </citation>
    <scope>NUCLEOTIDE SEQUENCE [LARGE SCALE GENOMIC DNA]</scope>
    <source>
        <strain evidence="1 2">SWK14</strain>
    </source>
</reference>
<evidence type="ECO:0000313" key="2">
    <source>
        <dbReference type="Proteomes" id="UP000010959"/>
    </source>
</evidence>
<sequence>MFLRWFRQSGTKPDAITLTVPLQNKQSSSVVITIWSAFSIQQAIQWMPRQQ</sequence>
<dbReference type="AlphaFoldDB" id="L7CK38"/>
<comment type="caution">
    <text evidence="1">The sequence shown here is derived from an EMBL/GenBank/DDBJ whole genome shotgun (WGS) entry which is preliminary data.</text>
</comment>
<accession>L7CK38</accession>
<name>L7CK38_RHOBT</name>
<evidence type="ECO:0000313" key="1">
    <source>
        <dbReference type="EMBL" id="ELP33421.1"/>
    </source>
</evidence>